<reference evidence="3" key="1">
    <citation type="submission" date="2022-10" db="EMBL/GenBank/DDBJ databases">
        <title>The complete genomes of actinobacterial strains from the NBC collection.</title>
        <authorList>
            <person name="Joergensen T.S."/>
            <person name="Alvarez Arevalo M."/>
            <person name="Sterndorff E.B."/>
            <person name="Faurdal D."/>
            <person name="Vuksanovic O."/>
            <person name="Mourched A.-S."/>
            <person name="Charusanti P."/>
            <person name="Shaw S."/>
            <person name="Blin K."/>
            <person name="Weber T."/>
        </authorList>
    </citation>
    <scope>NUCLEOTIDE SEQUENCE</scope>
    <source>
        <strain evidence="3">NBC_00049</strain>
    </source>
</reference>
<evidence type="ECO:0000313" key="3">
    <source>
        <dbReference type="EMBL" id="WTU77519.1"/>
    </source>
</evidence>
<organism evidence="3">
    <name type="scientific">Streptomyces sp. NBC_00049</name>
    <dbReference type="NCBI Taxonomy" id="2903617"/>
    <lineage>
        <taxon>Bacteria</taxon>
        <taxon>Bacillati</taxon>
        <taxon>Actinomycetota</taxon>
        <taxon>Actinomycetes</taxon>
        <taxon>Kitasatosporales</taxon>
        <taxon>Streptomycetaceae</taxon>
        <taxon>Streptomyces</taxon>
    </lineage>
</organism>
<feature type="compositionally biased region" description="Polar residues" evidence="1">
    <location>
        <begin position="260"/>
        <end position="279"/>
    </location>
</feature>
<feature type="domain" description="DUF317" evidence="2">
    <location>
        <begin position="151"/>
        <end position="215"/>
    </location>
</feature>
<dbReference type="AlphaFoldDB" id="A0AAU2JY62"/>
<gene>
    <name evidence="3" type="ORF">OG327_31655</name>
</gene>
<evidence type="ECO:0000256" key="1">
    <source>
        <dbReference type="SAM" id="MobiDB-lite"/>
    </source>
</evidence>
<protein>
    <submittedName>
        <fullName evidence="3">DUF317 domain-containing protein</fullName>
    </submittedName>
</protein>
<proteinExistence type="predicted"/>
<feature type="domain" description="DUF317" evidence="2">
    <location>
        <begin position="53"/>
        <end position="108"/>
    </location>
</feature>
<accession>A0AAU2JY62</accession>
<name>A0AAU2JY62_9ACTN</name>
<dbReference type="Pfam" id="PF03771">
    <property type="entry name" value="SPDY"/>
    <property type="match status" value="2"/>
</dbReference>
<feature type="region of interest" description="Disordered" evidence="1">
    <location>
        <begin position="254"/>
        <end position="279"/>
    </location>
</feature>
<dbReference type="InterPro" id="IPR005523">
    <property type="entry name" value="DUF317_SPDY"/>
</dbReference>
<evidence type="ECO:0000259" key="2">
    <source>
        <dbReference type="Pfam" id="PF03771"/>
    </source>
</evidence>
<dbReference type="EMBL" id="CP108264">
    <property type="protein sequence ID" value="WTU77519.1"/>
    <property type="molecule type" value="Genomic_DNA"/>
</dbReference>
<sequence length="279" mass="30722">MTDTAPEPIEGDVYVTPRYLAGSAWIGDTALQPLFELGWDRHHDDVGNLYVASPDRKVRLGFLPEGDDDGLWRITAYRDPFAAPAWGVCFNDMTPTELVTAFTTALAGAYTQGPDAYLDKEPRDRFDAVAPLIKGGWELQHPRWGVLELQSADGLAGLEYVTGRLDETKELTTLEARWYMWGGPKGPRWYATASTGTPVHLVTAITTALADPEPVPRWQEGILSSLLPHIQLTPIVPPPPPAPTPLDVHRRTAARPRPVLTTTSVPRWSTSTSPTPARR</sequence>